<dbReference type="Proteomes" id="UP000095284">
    <property type="component" value="Unplaced"/>
</dbReference>
<evidence type="ECO:0000256" key="1">
    <source>
        <dbReference type="SAM" id="MobiDB-lite"/>
    </source>
</evidence>
<feature type="region of interest" description="Disordered" evidence="1">
    <location>
        <begin position="1"/>
        <end position="62"/>
    </location>
</feature>
<accession>A0A1I7SB98</accession>
<sequence length="226" mass="24530">MTDHDGGGEPRPDPLPEGIRREEEPNSRAGPNSAKRKPVLVAKTSSLGAQRPQPPAAQVMPTDEADVQVPQVHRLSTISARVGHPSVSGLSHLPHHPLNSTVIDWNAGVNHAGSRRTSVVFSRRPTTSNVPISSNVPLRPSSGSLLELGDRTSSKLTLDEELYDILFAFGALLFHLCPLITDRLTPVRDKRPVAPSSRPYCVATLPHRLLTTMTLMMTMMRTTHGG</sequence>
<evidence type="ECO:0000313" key="2">
    <source>
        <dbReference type="Proteomes" id="UP000095284"/>
    </source>
</evidence>
<proteinExistence type="predicted"/>
<protein>
    <submittedName>
        <fullName evidence="3">Uncharacterized protein</fullName>
    </submittedName>
</protein>
<organism evidence="2 3">
    <name type="scientific">Bursaphelenchus xylophilus</name>
    <name type="common">Pinewood nematode worm</name>
    <name type="synonym">Aphelenchoides xylophilus</name>
    <dbReference type="NCBI Taxonomy" id="6326"/>
    <lineage>
        <taxon>Eukaryota</taxon>
        <taxon>Metazoa</taxon>
        <taxon>Ecdysozoa</taxon>
        <taxon>Nematoda</taxon>
        <taxon>Chromadorea</taxon>
        <taxon>Rhabditida</taxon>
        <taxon>Tylenchina</taxon>
        <taxon>Tylenchomorpha</taxon>
        <taxon>Aphelenchoidea</taxon>
        <taxon>Aphelenchoididae</taxon>
        <taxon>Bursaphelenchus</taxon>
    </lineage>
</organism>
<dbReference type="AlphaFoldDB" id="A0A1I7SB98"/>
<reference evidence="3" key="1">
    <citation type="submission" date="2016-11" db="UniProtKB">
        <authorList>
            <consortium name="WormBaseParasite"/>
        </authorList>
    </citation>
    <scope>IDENTIFICATION</scope>
</reference>
<name>A0A1I7SB98_BURXY</name>
<feature type="compositionally biased region" description="Basic and acidic residues" evidence="1">
    <location>
        <begin position="1"/>
        <end position="26"/>
    </location>
</feature>
<evidence type="ECO:0000313" key="3">
    <source>
        <dbReference type="WBParaSite" id="BXY_1029600.1"/>
    </source>
</evidence>
<dbReference type="WBParaSite" id="BXY_1029600.1">
    <property type="protein sequence ID" value="BXY_1029600.1"/>
    <property type="gene ID" value="BXY_1029600"/>
</dbReference>